<gene>
    <name evidence="2" type="ORF">PKOR_07345</name>
</gene>
<dbReference type="KEGG" id="pko:PKOR_07345"/>
<dbReference type="AlphaFoldDB" id="A0A0E3ZD49"/>
<dbReference type="SUPFAM" id="SSF109854">
    <property type="entry name" value="DinB/YfiT-like putative metalloenzymes"/>
    <property type="match status" value="1"/>
</dbReference>
<keyword evidence="3" id="KW-1185">Reference proteome</keyword>
<sequence>MTAMNALEQLSQTVRNLSDIVAHSFSSLSLVDLNYKPAPDKWSMLECLEHLNRYSRYYNPVLTKAVAQSSSDEIYVTGINYSWIGKKSLEMVRPQNMKKHKTVKHMNPNNSQLTRATVEEFLLHQQELLQLLYDARKVNLNRKAVPVEFFKLLKMRLGESLEFMVVHQERHIQQALRVKQELMKQAAA</sequence>
<dbReference type="Proteomes" id="UP000033109">
    <property type="component" value="Chromosome"/>
</dbReference>
<evidence type="ECO:0000259" key="1">
    <source>
        <dbReference type="Pfam" id="PF12867"/>
    </source>
</evidence>
<dbReference type="STRING" id="400092.PKOR_07345"/>
<dbReference type="OrthoDB" id="1524454at2"/>
<dbReference type="Gene3D" id="1.20.120.450">
    <property type="entry name" value="dinb family like domain"/>
    <property type="match status" value="1"/>
</dbReference>
<proteinExistence type="predicted"/>
<dbReference type="InterPro" id="IPR034660">
    <property type="entry name" value="DinB/YfiT-like"/>
</dbReference>
<reference evidence="2 3" key="1">
    <citation type="journal article" date="2015" name="Sci. Rep.">
        <title>Unraveling adaptation of Pontibacter korlensis to radiation and infertility in desert through complete genome and comparative transcriptomic analysis.</title>
        <authorList>
            <person name="Dai J."/>
            <person name="Dai W."/>
            <person name="Qiu C."/>
            <person name="Yang Z."/>
            <person name="Zhang Y."/>
            <person name="Zhou M."/>
            <person name="Zhang L."/>
            <person name="Fang C."/>
            <person name="Gao Q."/>
            <person name="Yang Q."/>
            <person name="Li X."/>
            <person name="Wang Z."/>
            <person name="Wang Z."/>
            <person name="Jia Z."/>
            <person name="Chen X."/>
        </authorList>
    </citation>
    <scope>NUCLEOTIDE SEQUENCE [LARGE SCALE GENOMIC DNA]</scope>
    <source>
        <strain evidence="2 3">X14-1T</strain>
    </source>
</reference>
<protein>
    <recommendedName>
        <fullName evidence="1">DinB-like domain-containing protein</fullName>
    </recommendedName>
</protein>
<accession>A0A0E3ZD49</accession>
<dbReference type="Pfam" id="PF12867">
    <property type="entry name" value="DinB_2"/>
    <property type="match status" value="1"/>
</dbReference>
<dbReference type="HOGENOM" id="CLU_104989_0_0_10"/>
<organism evidence="2 3">
    <name type="scientific">Pontibacter korlensis</name>
    <dbReference type="NCBI Taxonomy" id="400092"/>
    <lineage>
        <taxon>Bacteria</taxon>
        <taxon>Pseudomonadati</taxon>
        <taxon>Bacteroidota</taxon>
        <taxon>Cytophagia</taxon>
        <taxon>Cytophagales</taxon>
        <taxon>Hymenobacteraceae</taxon>
        <taxon>Pontibacter</taxon>
    </lineage>
</organism>
<dbReference type="PATRIC" id="fig|400092.3.peg.1629"/>
<evidence type="ECO:0000313" key="2">
    <source>
        <dbReference type="EMBL" id="AKD02975.1"/>
    </source>
</evidence>
<dbReference type="InterPro" id="IPR024775">
    <property type="entry name" value="DinB-like"/>
</dbReference>
<dbReference type="RefSeq" id="WP_046309993.1">
    <property type="nucleotide sequence ID" value="NZ_CBCSCY010000058.1"/>
</dbReference>
<evidence type="ECO:0000313" key="3">
    <source>
        <dbReference type="Proteomes" id="UP000033109"/>
    </source>
</evidence>
<name>A0A0E3ZD49_9BACT</name>
<dbReference type="EMBL" id="CP009621">
    <property type="protein sequence ID" value="AKD02975.1"/>
    <property type="molecule type" value="Genomic_DNA"/>
</dbReference>
<feature type="domain" description="DinB-like" evidence="1">
    <location>
        <begin position="23"/>
        <end position="175"/>
    </location>
</feature>